<organism evidence="7 8">
    <name type="scientific">Paramuricea clavata</name>
    <name type="common">Red gorgonian</name>
    <name type="synonym">Violescent sea-whip</name>
    <dbReference type="NCBI Taxonomy" id="317549"/>
    <lineage>
        <taxon>Eukaryota</taxon>
        <taxon>Metazoa</taxon>
        <taxon>Cnidaria</taxon>
        <taxon>Anthozoa</taxon>
        <taxon>Octocorallia</taxon>
        <taxon>Malacalcyonacea</taxon>
        <taxon>Plexauridae</taxon>
        <taxon>Paramuricea</taxon>
    </lineage>
</organism>
<evidence type="ECO:0000256" key="3">
    <source>
        <dbReference type="ARBA" id="ARBA00022723"/>
    </source>
</evidence>
<proteinExistence type="predicted"/>
<dbReference type="InterPro" id="IPR031248">
    <property type="entry name" value="RNF213"/>
</dbReference>
<dbReference type="Proteomes" id="UP001152795">
    <property type="component" value="Unassembled WGS sequence"/>
</dbReference>
<dbReference type="InterPro" id="IPR049012">
    <property type="entry name" value="Mutator_transp_dom"/>
</dbReference>
<evidence type="ECO:0000313" key="7">
    <source>
        <dbReference type="EMBL" id="CAB4012395.1"/>
    </source>
</evidence>
<dbReference type="Pfam" id="PF20173">
    <property type="entry name" value="ZnF_RZ-type"/>
    <property type="match status" value="1"/>
</dbReference>
<evidence type="ECO:0000256" key="4">
    <source>
        <dbReference type="ARBA" id="ARBA00022771"/>
    </source>
</evidence>
<evidence type="ECO:0000256" key="2">
    <source>
        <dbReference type="ARBA" id="ARBA00022490"/>
    </source>
</evidence>
<name>A0A7D9ELK8_PARCT</name>
<comment type="caution">
    <text evidence="7">The sequence shown here is derived from an EMBL/GenBank/DDBJ whole genome shotgun (WGS) entry which is preliminary data.</text>
</comment>
<sequence length="463" mass="51220">LKGLAGNFLTNFGNANSQLLQLNPRQSGNDRRLIKVLVHFLIVIKCLPQNRLLQPLTNLALNPAVMMNAFIPTMPHDDAPEVLGAILDGRPYECPNGHRYVIIDCGRPNEKSNCPTCRLAIGGVSMHVLAANNREVSREDRSSTGHILGPTQALQQNVTQRNLNPLCCGVLRCLTHVAMLLGTEQNIQQPGICSGKPHAQGFSLNKLEAGKNYRSEFWNTSVAKNIHKSRNGKFAEKRTTGVEQHHQGGKVWSCASIFDIKCNLCGKINKIKTSSEHRSGKRGRLTYNNSRAVLGSLHAGIGNTHLSNLVATMNLIPTMNNKTFKSREREVGKAVESLAQTSCKTNMEVEKKMAEKNREVADENGLIGIPVSYHMGWQKRGKGQLADWTRVAMGMQTGCVLAYTTTCKSCRVCVHAREKGKNQGDMTAEKIMMGHRKQWNQQLRVNCGIQPPPKTPDSPYLCR</sequence>
<feature type="non-terminal residue" evidence="7">
    <location>
        <position position="1"/>
    </location>
</feature>
<keyword evidence="8" id="KW-1185">Reference proteome</keyword>
<keyword evidence="5" id="KW-0862">Zinc</keyword>
<dbReference type="GO" id="GO:0008270">
    <property type="term" value="F:zinc ion binding"/>
    <property type="evidence" value="ECO:0007669"/>
    <property type="project" value="UniProtKB-KW"/>
</dbReference>
<keyword evidence="2" id="KW-0963">Cytoplasm</keyword>
<evidence type="ECO:0000256" key="6">
    <source>
        <dbReference type="ARBA" id="ARBA00022859"/>
    </source>
</evidence>
<keyword evidence="6" id="KW-0391">Immunity</keyword>
<comment type="subcellular location">
    <subcellularLocation>
        <location evidence="1">Cytoplasm</location>
    </subcellularLocation>
</comment>
<dbReference type="OrthoDB" id="2423195at2759"/>
<evidence type="ECO:0000313" key="8">
    <source>
        <dbReference type="Proteomes" id="UP001152795"/>
    </source>
</evidence>
<dbReference type="GO" id="GO:0004842">
    <property type="term" value="F:ubiquitin-protein transferase activity"/>
    <property type="evidence" value="ECO:0007669"/>
    <property type="project" value="InterPro"/>
</dbReference>
<keyword evidence="3" id="KW-0479">Metal-binding</keyword>
<dbReference type="Pfam" id="PF20700">
    <property type="entry name" value="Mutator"/>
    <property type="match status" value="1"/>
</dbReference>
<dbReference type="InterPro" id="IPR046439">
    <property type="entry name" value="ZF_RZ_dom"/>
</dbReference>
<dbReference type="PANTHER" id="PTHR22605">
    <property type="entry name" value="RZ-TYPE DOMAIN-CONTAINING PROTEIN"/>
    <property type="match status" value="1"/>
</dbReference>
<dbReference type="EMBL" id="CACRXK020007496">
    <property type="protein sequence ID" value="CAB4012395.1"/>
    <property type="molecule type" value="Genomic_DNA"/>
</dbReference>
<dbReference type="AlphaFoldDB" id="A0A7D9ELK8"/>
<gene>
    <name evidence="7" type="ORF">PACLA_8A027891</name>
</gene>
<dbReference type="PANTHER" id="PTHR22605:SF16">
    <property type="entry name" value="E3 UBIQUITIN-PROTEIN LIGASE RNF213"/>
    <property type="match status" value="1"/>
</dbReference>
<dbReference type="PROSITE" id="PS51981">
    <property type="entry name" value="ZF_RZ"/>
    <property type="match status" value="1"/>
</dbReference>
<evidence type="ECO:0000256" key="5">
    <source>
        <dbReference type="ARBA" id="ARBA00022833"/>
    </source>
</evidence>
<dbReference type="GO" id="GO:0005737">
    <property type="term" value="C:cytoplasm"/>
    <property type="evidence" value="ECO:0007669"/>
    <property type="project" value="UniProtKB-SubCell"/>
</dbReference>
<protein>
    <submittedName>
        <fullName evidence="7">Uncharacterized protein</fullName>
    </submittedName>
</protein>
<keyword evidence="4" id="KW-0863">Zinc-finger</keyword>
<dbReference type="GO" id="GO:0002376">
    <property type="term" value="P:immune system process"/>
    <property type="evidence" value="ECO:0007669"/>
    <property type="project" value="UniProtKB-KW"/>
</dbReference>
<reference evidence="7" key="1">
    <citation type="submission" date="2020-04" db="EMBL/GenBank/DDBJ databases">
        <authorList>
            <person name="Alioto T."/>
            <person name="Alioto T."/>
            <person name="Gomez Garrido J."/>
        </authorList>
    </citation>
    <scope>NUCLEOTIDE SEQUENCE</scope>
    <source>
        <strain evidence="7">A484AB</strain>
    </source>
</reference>
<evidence type="ECO:0000256" key="1">
    <source>
        <dbReference type="ARBA" id="ARBA00004496"/>
    </source>
</evidence>
<accession>A0A7D9ELK8</accession>
<dbReference type="GO" id="GO:0016887">
    <property type="term" value="F:ATP hydrolysis activity"/>
    <property type="evidence" value="ECO:0007669"/>
    <property type="project" value="InterPro"/>
</dbReference>